<dbReference type="EMBL" id="JAYGIE010000128">
    <property type="protein sequence ID" value="MEA5480502.1"/>
    <property type="molecule type" value="Genomic_DNA"/>
</dbReference>
<keyword evidence="1" id="KW-0540">Nuclease</keyword>
<dbReference type="Proteomes" id="UP001301388">
    <property type="component" value="Unassembled WGS sequence"/>
</dbReference>
<protein>
    <submittedName>
        <fullName evidence="1">Type I restriction endonuclease subunit R</fullName>
    </submittedName>
</protein>
<reference evidence="1 2" key="1">
    <citation type="submission" date="2023-12" db="EMBL/GenBank/DDBJ databases">
        <title>Baltic Sea Cyanobacteria.</title>
        <authorList>
            <person name="Delbaje E."/>
            <person name="Fewer D.P."/>
            <person name="Shishido T.K."/>
        </authorList>
    </citation>
    <scope>NUCLEOTIDE SEQUENCE [LARGE SCALE GENOMIC DNA]</scope>
    <source>
        <strain evidence="1 2">UHCC 0370</strain>
    </source>
</reference>
<evidence type="ECO:0000313" key="1">
    <source>
        <dbReference type="EMBL" id="MEA5480502.1"/>
    </source>
</evidence>
<keyword evidence="1" id="KW-0255">Endonuclease</keyword>
<evidence type="ECO:0000313" key="2">
    <source>
        <dbReference type="Proteomes" id="UP001301388"/>
    </source>
</evidence>
<keyword evidence="2" id="KW-1185">Reference proteome</keyword>
<keyword evidence="1" id="KW-0378">Hydrolase</keyword>
<sequence length="206" mass="23384">MQTLAVTEAITTIAEAERKFGLSRSESRDFFTEWYDQLPVINPSDRGNLDILWRRYIYHRSGGHLLESTVMLLLVSPLLTIAGLYDPPFRIKAEESIAIDVSDSEETLQGRIDVLVLRDRLWIIVLESKKTMLSVWSALPQTLAYLMASPNGDHPTFAMLTNGDDIVFVKLEGKRYAMSQVFAPLVNRGELEVAWQVLRKIAEIES</sequence>
<name>A0ABU5TQ87_9CYAN</name>
<proteinExistence type="predicted"/>
<gene>
    <name evidence="1" type="ORF">VB774_22945</name>
</gene>
<accession>A0ABU5TQ87</accession>
<dbReference type="RefSeq" id="WP_323263472.1">
    <property type="nucleotide sequence ID" value="NZ_JAYGIE010000128.1"/>
</dbReference>
<comment type="caution">
    <text evidence="1">The sequence shown here is derived from an EMBL/GenBank/DDBJ whole genome shotgun (WGS) entry which is preliminary data.</text>
</comment>
<dbReference type="GO" id="GO:0004519">
    <property type="term" value="F:endonuclease activity"/>
    <property type="evidence" value="ECO:0007669"/>
    <property type="project" value="UniProtKB-KW"/>
</dbReference>
<organism evidence="1 2">
    <name type="scientific">Pseudanabaena galeata UHCC 0370</name>
    <dbReference type="NCBI Taxonomy" id="3110310"/>
    <lineage>
        <taxon>Bacteria</taxon>
        <taxon>Bacillati</taxon>
        <taxon>Cyanobacteriota</taxon>
        <taxon>Cyanophyceae</taxon>
        <taxon>Pseudanabaenales</taxon>
        <taxon>Pseudanabaenaceae</taxon>
        <taxon>Pseudanabaena</taxon>
    </lineage>
</organism>